<evidence type="ECO:0000256" key="5">
    <source>
        <dbReference type="ARBA" id="ARBA00022989"/>
    </source>
</evidence>
<evidence type="ECO:0000313" key="9">
    <source>
        <dbReference type="EMBL" id="SHN76166.1"/>
    </source>
</evidence>
<protein>
    <submittedName>
        <fullName evidence="9">Predicted arabinose efflux permease, MFS family</fullName>
    </submittedName>
</protein>
<feature type="transmembrane region" description="Helical" evidence="7">
    <location>
        <begin position="612"/>
        <end position="635"/>
    </location>
</feature>
<feature type="transmembrane region" description="Helical" evidence="7">
    <location>
        <begin position="560"/>
        <end position="580"/>
    </location>
</feature>
<dbReference type="InterPro" id="IPR011701">
    <property type="entry name" value="MFS"/>
</dbReference>
<dbReference type="PANTHER" id="PTHR43124">
    <property type="entry name" value="PURINE EFFLUX PUMP PBUE"/>
    <property type="match status" value="1"/>
</dbReference>
<dbReference type="CDD" id="cd06174">
    <property type="entry name" value="MFS"/>
    <property type="match status" value="1"/>
</dbReference>
<dbReference type="InterPro" id="IPR050189">
    <property type="entry name" value="MFS_Efflux_Transporters"/>
</dbReference>
<dbReference type="STRING" id="1121395.SAMN02745215_02804"/>
<evidence type="ECO:0000256" key="7">
    <source>
        <dbReference type="SAM" id="Phobius"/>
    </source>
</evidence>
<feature type="transmembrane region" description="Helical" evidence="7">
    <location>
        <begin position="355"/>
        <end position="374"/>
    </location>
</feature>
<accession>A0A1M7TZJ0</accession>
<dbReference type="InterPro" id="IPR020846">
    <property type="entry name" value="MFS_dom"/>
</dbReference>
<dbReference type="InterPro" id="IPR036259">
    <property type="entry name" value="MFS_trans_sf"/>
</dbReference>
<feature type="transmembrane region" description="Helical" evidence="7">
    <location>
        <begin position="641"/>
        <end position="662"/>
    </location>
</feature>
<feature type="transmembrane region" description="Helical" evidence="7">
    <location>
        <begin position="529"/>
        <end position="554"/>
    </location>
</feature>
<evidence type="ECO:0000313" key="10">
    <source>
        <dbReference type="Proteomes" id="UP000184010"/>
    </source>
</evidence>
<proteinExistence type="predicted"/>
<keyword evidence="6 7" id="KW-0472">Membrane</keyword>
<feature type="transmembrane region" description="Helical" evidence="7">
    <location>
        <begin position="16"/>
        <end position="34"/>
    </location>
</feature>
<dbReference type="SUPFAM" id="SSF103473">
    <property type="entry name" value="MFS general substrate transporter"/>
    <property type="match status" value="1"/>
</dbReference>
<keyword evidence="2" id="KW-0813">Transport</keyword>
<feature type="transmembrane region" description="Helical" evidence="7">
    <location>
        <begin position="496"/>
        <end position="517"/>
    </location>
</feature>
<evidence type="ECO:0000256" key="3">
    <source>
        <dbReference type="ARBA" id="ARBA00022475"/>
    </source>
</evidence>
<feature type="transmembrane region" description="Helical" evidence="7">
    <location>
        <begin position="405"/>
        <end position="425"/>
    </location>
</feature>
<feature type="transmembrane region" description="Helical" evidence="7">
    <location>
        <begin position="774"/>
        <end position="792"/>
    </location>
</feature>
<evidence type="ECO:0000256" key="4">
    <source>
        <dbReference type="ARBA" id="ARBA00022692"/>
    </source>
</evidence>
<dbReference type="Pfam" id="PF07690">
    <property type="entry name" value="MFS_1"/>
    <property type="match status" value="1"/>
</dbReference>
<evidence type="ECO:0000259" key="8">
    <source>
        <dbReference type="PROSITE" id="PS50850"/>
    </source>
</evidence>
<dbReference type="PANTHER" id="PTHR43124:SF3">
    <property type="entry name" value="CHLORAMPHENICOL EFFLUX PUMP RV0191"/>
    <property type="match status" value="1"/>
</dbReference>
<keyword evidence="5 7" id="KW-1133">Transmembrane helix</keyword>
<dbReference type="PROSITE" id="PS50850">
    <property type="entry name" value="MFS"/>
    <property type="match status" value="1"/>
</dbReference>
<comment type="subcellular location">
    <subcellularLocation>
        <location evidence="1">Cell membrane</location>
        <topology evidence="1">Multi-pass membrane protein</topology>
    </subcellularLocation>
</comment>
<dbReference type="GO" id="GO:0005886">
    <property type="term" value="C:plasma membrane"/>
    <property type="evidence" value="ECO:0007669"/>
    <property type="project" value="UniProtKB-SubCell"/>
</dbReference>
<dbReference type="Gene3D" id="1.20.1250.20">
    <property type="entry name" value="MFS general substrate transporter like domains"/>
    <property type="match status" value="1"/>
</dbReference>
<feature type="transmembrane region" description="Helical" evidence="7">
    <location>
        <begin position="223"/>
        <end position="245"/>
    </location>
</feature>
<feature type="transmembrane region" description="Helical" evidence="7">
    <location>
        <begin position="470"/>
        <end position="490"/>
    </location>
</feature>
<reference evidence="10" key="1">
    <citation type="submission" date="2016-12" db="EMBL/GenBank/DDBJ databases">
        <authorList>
            <person name="Varghese N."/>
            <person name="Submissions S."/>
        </authorList>
    </citation>
    <scope>NUCLEOTIDE SEQUENCE [LARGE SCALE GENOMIC DNA]</scope>
    <source>
        <strain evidence="10">DSM 11544</strain>
    </source>
</reference>
<sequence>MESRTVINPNKKRRSLTLIFAVLLIAATFFVWWMSFSGFKSSYKEIKQQYYSVVAGQVVSELEASINYGKSLDSFYNISGIFAKLTSLLPEHIEAVITNRGGEVLYTSFERGSRQEIMAVFENEKVVVRLENISPSPKYAYFEQGSQELMILPITDKSNTAIGSLVLVYPSAAIKGELEPQQRETIQLSLLILGISLLILILALWVLPVPAEAVKSQSARQRLLQLIPALIVMVCLSVQSITMYAQDEERYKSALTDGAAGILNYIETTVGSLYEKGVAYEQMEGLTEYLTVKAKDTPIIWNIRIYNTIADTDGILERVDSWRISAPLNHGAEGRDTRVEIQISQEYMNGQMKNLLLVFLITMIASAVVVFEVMRLPELLMFRRSSEFNRDSSLQEEKITLGLRMINFIFFMALYASMPFSSILIRKWDGQIGGLSTDVTASLPMTLELLSLMLFSMLLARFSRHTGKRTFLVLSAAVIISGNVLSALATNPQQLILFRMLCGAGFAGVKTAVNAIIASGSRESDRTGLHIAAMNAGLLGGIMCGGSLGAAIANSIGASYTYQFTAGLILAFLAITLHILPWKLLNEKQESYSGQKKTKTPGILPVLWQRKVLGYLVLVSLPLNLGLMFIVSFIPSYVEKLSLPVILISYGYLVNGLLGIYLGPLLAKSLTKRIGKAMSVAVMLFMGAAALLVLSISPMAAVILLSTALMGLFDGFGSPVSTDYFLDMPEIKEKLDIPSALAFLGVIGNAVQMLSPMIYGWLLLMGSHTGINTIFALGLVYLVFGLLFLGMFRRSNSFGKKDLSFHNKPT</sequence>
<organism evidence="9 10">
    <name type="scientific">Desulfitobacterium chlororespirans DSM 11544</name>
    <dbReference type="NCBI Taxonomy" id="1121395"/>
    <lineage>
        <taxon>Bacteria</taxon>
        <taxon>Bacillati</taxon>
        <taxon>Bacillota</taxon>
        <taxon>Clostridia</taxon>
        <taxon>Eubacteriales</taxon>
        <taxon>Desulfitobacteriaceae</taxon>
        <taxon>Desulfitobacterium</taxon>
    </lineage>
</organism>
<keyword evidence="4 7" id="KW-0812">Transmembrane</keyword>
<evidence type="ECO:0000256" key="6">
    <source>
        <dbReference type="ARBA" id="ARBA00023136"/>
    </source>
</evidence>
<dbReference type="EMBL" id="FRDN01000008">
    <property type="protein sequence ID" value="SHN76166.1"/>
    <property type="molecule type" value="Genomic_DNA"/>
</dbReference>
<evidence type="ECO:0000256" key="1">
    <source>
        <dbReference type="ARBA" id="ARBA00004651"/>
    </source>
</evidence>
<keyword evidence="3" id="KW-1003">Cell membrane</keyword>
<feature type="transmembrane region" description="Helical" evidence="7">
    <location>
        <begin position="741"/>
        <end position="762"/>
    </location>
</feature>
<gene>
    <name evidence="9" type="ORF">SAMN02745215_02804</name>
</gene>
<evidence type="ECO:0000256" key="2">
    <source>
        <dbReference type="ARBA" id="ARBA00022448"/>
    </source>
</evidence>
<dbReference type="AlphaFoldDB" id="A0A1M7TZJ0"/>
<dbReference type="GO" id="GO:0022857">
    <property type="term" value="F:transmembrane transporter activity"/>
    <property type="evidence" value="ECO:0007669"/>
    <property type="project" value="InterPro"/>
</dbReference>
<feature type="transmembrane region" description="Helical" evidence="7">
    <location>
        <begin position="188"/>
        <end position="211"/>
    </location>
</feature>
<feature type="transmembrane region" description="Helical" evidence="7">
    <location>
        <begin position="674"/>
        <end position="694"/>
    </location>
</feature>
<keyword evidence="10" id="KW-1185">Reference proteome</keyword>
<feature type="domain" description="Major facilitator superfamily (MFS) profile" evidence="8">
    <location>
        <begin position="399"/>
        <end position="797"/>
    </location>
</feature>
<name>A0A1M7TZJ0_9FIRM</name>
<dbReference type="Proteomes" id="UP000184010">
    <property type="component" value="Unassembled WGS sequence"/>
</dbReference>